<accession>A0A2G9QI01</accession>
<dbReference type="EMBL" id="KV980126">
    <property type="protein sequence ID" value="PIO15220.1"/>
    <property type="molecule type" value="Genomic_DNA"/>
</dbReference>
<keyword evidence="2" id="KW-0812">Transmembrane</keyword>
<keyword evidence="2" id="KW-0472">Membrane</keyword>
<protein>
    <submittedName>
        <fullName evidence="3">Uncharacterized protein</fullName>
    </submittedName>
</protein>
<dbReference type="Proteomes" id="UP000228934">
    <property type="component" value="Unassembled WGS sequence"/>
</dbReference>
<feature type="non-terminal residue" evidence="3">
    <location>
        <position position="1"/>
    </location>
</feature>
<gene>
    <name evidence="3" type="ORF">AB205_0135060</name>
</gene>
<name>A0A2G9QI01_AQUCT</name>
<feature type="compositionally biased region" description="Basic and acidic residues" evidence="1">
    <location>
        <begin position="62"/>
        <end position="73"/>
    </location>
</feature>
<evidence type="ECO:0000256" key="1">
    <source>
        <dbReference type="SAM" id="MobiDB-lite"/>
    </source>
</evidence>
<evidence type="ECO:0000256" key="2">
    <source>
        <dbReference type="SAM" id="Phobius"/>
    </source>
</evidence>
<organism evidence="3 4">
    <name type="scientific">Aquarana catesbeiana</name>
    <name type="common">American bullfrog</name>
    <name type="synonym">Rana catesbeiana</name>
    <dbReference type="NCBI Taxonomy" id="8400"/>
    <lineage>
        <taxon>Eukaryota</taxon>
        <taxon>Metazoa</taxon>
        <taxon>Chordata</taxon>
        <taxon>Craniata</taxon>
        <taxon>Vertebrata</taxon>
        <taxon>Euteleostomi</taxon>
        <taxon>Amphibia</taxon>
        <taxon>Batrachia</taxon>
        <taxon>Anura</taxon>
        <taxon>Neobatrachia</taxon>
        <taxon>Ranoidea</taxon>
        <taxon>Ranidae</taxon>
        <taxon>Aquarana</taxon>
    </lineage>
</organism>
<sequence>DINIGMYLGIAAAVFFCLIITVLGIWCYRRSKSAPHPQTVQHPEYIEVDQRCTPEEPVQPSTHEEHNRIDCQHQHPSPQEANMEEEPGDIKHNHRTSTDLHLPPTGELNSEELDGFEIIDISEVPHYS</sequence>
<keyword evidence="2" id="KW-1133">Transmembrane helix</keyword>
<feature type="region of interest" description="Disordered" evidence="1">
    <location>
        <begin position="52"/>
        <end position="109"/>
    </location>
</feature>
<dbReference type="AlphaFoldDB" id="A0A2G9QI01"/>
<evidence type="ECO:0000313" key="3">
    <source>
        <dbReference type="EMBL" id="PIO15220.1"/>
    </source>
</evidence>
<feature type="transmembrane region" description="Helical" evidence="2">
    <location>
        <begin position="6"/>
        <end position="28"/>
    </location>
</feature>
<proteinExistence type="predicted"/>
<evidence type="ECO:0000313" key="4">
    <source>
        <dbReference type="Proteomes" id="UP000228934"/>
    </source>
</evidence>
<keyword evidence="4" id="KW-1185">Reference proteome</keyword>
<reference evidence="4" key="1">
    <citation type="journal article" date="2017" name="Nat. Commun.">
        <title>The North American bullfrog draft genome provides insight into hormonal regulation of long noncoding RNA.</title>
        <authorList>
            <person name="Hammond S.A."/>
            <person name="Warren R.L."/>
            <person name="Vandervalk B.P."/>
            <person name="Kucuk E."/>
            <person name="Khan H."/>
            <person name="Gibb E.A."/>
            <person name="Pandoh P."/>
            <person name="Kirk H."/>
            <person name="Zhao Y."/>
            <person name="Jones M."/>
            <person name="Mungall A.J."/>
            <person name="Coope R."/>
            <person name="Pleasance S."/>
            <person name="Moore R.A."/>
            <person name="Holt R.A."/>
            <person name="Round J.M."/>
            <person name="Ohora S."/>
            <person name="Walle B.V."/>
            <person name="Veldhoen N."/>
            <person name="Helbing C.C."/>
            <person name="Birol I."/>
        </authorList>
    </citation>
    <scope>NUCLEOTIDE SEQUENCE [LARGE SCALE GENOMIC DNA]</scope>
</reference>